<dbReference type="InterPro" id="IPR009001">
    <property type="entry name" value="Transl_elong_EF1A/Init_IF2_C"/>
</dbReference>
<dbReference type="Gene3D" id="2.40.30.10">
    <property type="entry name" value="Translation factors"/>
    <property type="match status" value="1"/>
</dbReference>
<dbReference type="AlphaFoldDB" id="A0A4Y4CVI3"/>
<dbReference type="Pfam" id="PF21214">
    <property type="entry name" value="WHD_2nd_SelB_bact"/>
    <property type="match status" value="1"/>
</dbReference>
<dbReference type="SUPFAM" id="SSF50447">
    <property type="entry name" value="Translation proteins"/>
    <property type="match status" value="1"/>
</dbReference>
<dbReference type="InterPro" id="IPR004535">
    <property type="entry name" value="Transl_elong_SelB"/>
</dbReference>
<comment type="caution">
    <text evidence="10">The sequence shown here is derived from an EMBL/GenBank/DDBJ whole genome shotgun (WGS) entry which is preliminary data.</text>
</comment>
<dbReference type="Proteomes" id="UP000318422">
    <property type="component" value="Unassembled WGS sequence"/>
</dbReference>
<evidence type="ECO:0000256" key="1">
    <source>
        <dbReference type="ARBA" id="ARBA00004496"/>
    </source>
</evidence>
<keyword evidence="5" id="KW-0648">Protein biosynthesis</keyword>
<dbReference type="InterPro" id="IPR057335">
    <property type="entry name" value="Beta-barrel_SelB"/>
</dbReference>
<comment type="function">
    <text evidence="7">Translation factor necessary for the incorporation of selenocysteine into proteins. It probably replaces EF-Tu for the insertion of selenocysteine directed by the UGA codon. SelB binds GTP and GDP.</text>
</comment>
<dbReference type="InterPro" id="IPR050055">
    <property type="entry name" value="EF-Tu_GTPase"/>
</dbReference>
<dbReference type="PANTHER" id="PTHR43721:SF9">
    <property type="entry name" value="GTP-BINDING PROTEIN 1"/>
    <property type="match status" value="1"/>
</dbReference>
<name>A0A4Y4CVI3_ZOORA</name>
<feature type="domain" description="Tr-type G" evidence="9">
    <location>
        <begin position="1"/>
        <end position="174"/>
    </location>
</feature>
<dbReference type="GO" id="GO:0005737">
    <property type="term" value="C:cytoplasm"/>
    <property type="evidence" value="ECO:0007669"/>
    <property type="project" value="UniProtKB-SubCell"/>
</dbReference>
<organism evidence="10 11">
    <name type="scientific">Zoogloea ramigera</name>
    <dbReference type="NCBI Taxonomy" id="350"/>
    <lineage>
        <taxon>Bacteria</taxon>
        <taxon>Pseudomonadati</taxon>
        <taxon>Pseudomonadota</taxon>
        <taxon>Betaproteobacteria</taxon>
        <taxon>Rhodocyclales</taxon>
        <taxon>Zoogloeaceae</taxon>
        <taxon>Zoogloea</taxon>
    </lineage>
</organism>
<dbReference type="Pfam" id="PF03144">
    <property type="entry name" value="GTP_EFTU_D2"/>
    <property type="match status" value="1"/>
</dbReference>
<dbReference type="GO" id="GO:0003924">
    <property type="term" value="F:GTPase activity"/>
    <property type="evidence" value="ECO:0007669"/>
    <property type="project" value="InterPro"/>
</dbReference>
<evidence type="ECO:0000256" key="3">
    <source>
        <dbReference type="ARBA" id="ARBA00022490"/>
    </source>
</evidence>
<dbReference type="InterPro" id="IPR036390">
    <property type="entry name" value="WH_DNA-bd_sf"/>
</dbReference>
<comment type="subcellular location">
    <subcellularLocation>
        <location evidence="1">Cytoplasm</location>
    </subcellularLocation>
</comment>
<gene>
    <name evidence="10" type="primary">selB</name>
    <name evidence="10" type="ORF">ZRA01_13360</name>
</gene>
<evidence type="ECO:0000256" key="5">
    <source>
        <dbReference type="ARBA" id="ARBA00022917"/>
    </source>
</evidence>
<keyword evidence="6" id="KW-0342">GTP-binding</keyword>
<proteinExistence type="predicted"/>
<dbReference type="InterPro" id="IPR048931">
    <property type="entry name" value="WHD_2nd_SelB_bact"/>
</dbReference>
<keyword evidence="11" id="KW-1185">Reference proteome</keyword>
<dbReference type="Gene3D" id="1.10.10.10">
    <property type="entry name" value="Winged helix-like DNA-binding domain superfamily/Winged helix DNA-binding domain"/>
    <property type="match status" value="3"/>
</dbReference>
<evidence type="ECO:0000313" key="10">
    <source>
        <dbReference type="EMBL" id="GEC95263.1"/>
    </source>
</evidence>
<dbReference type="CDD" id="cd03696">
    <property type="entry name" value="SelB_II"/>
    <property type="match status" value="1"/>
</dbReference>
<dbReference type="NCBIfam" id="TIGR00475">
    <property type="entry name" value="selB"/>
    <property type="match status" value="1"/>
</dbReference>
<dbReference type="OrthoDB" id="9803139at2"/>
<dbReference type="InterPro" id="IPR004161">
    <property type="entry name" value="EFTu-like_2"/>
</dbReference>
<dbReference type="PANTHER" id="PTHR43721">
    <property type="entry name" value="ELONGATION FACTOR TU-RELATED"/>
    <property type="match status" value="1"/>
</dbReference>
<dbReference type="InterPro" id="IPR036388">
    <property type="entry name" value="WH-like_DNA-bd_sf"/>
</dbReference>
<dbReference type="GO" id="GO:0001514">
    <property type="term" value="P:selenocysteine incorporation"/>
    <property type="evidence" value="ECO:0007669"/>
    <property type="project" value="InterPro"/>
</dbReference>
<dbReference type="SUPFAM" id="SSF52540">
    <property type="entry name" value="P-loop containing nucleoside triphosphate hydrolases"/>
    <property type="match status" value="1"/>
</dbReference>
<dbReference type="RefSeq" id="WP_141350579.1">
    <property type="nucleotide sequence ID" value="NZ_BJNV01000015.1"/>
</dbReference>
<evidence type="ECO:0000256" key="2">
    <source>
        <dbReference type="ARBA" id="ARBA00015953"/>
    </source>
</evidence>
<dbReference type="Pfam" id="PF09107">
    <property type="entry name" value="WHD_3rd_SelB"/>
    <property type="match status" value="1"/>
</dbReference>
<dbReference type="SUPFAM" id="SSF50465">
    <property type="entry name" value="EF-Tu/eEF-1alpha/eIF2-gamma C-terminal domain"/>
    <property type="match status" value="1"/>
</dbReference>
<dbReference type="PROSITE" id="PS00301">
    <property type="entry name" value="G_TR_1"/>
    <property type="match status" value="1"/>
</dbReference>
<dbReference type="GO" id="GO:0003746">
    <property type="term" value="F:translation elongation factor activity"/>
    <property type="evidence" value="ECO:0007669"/>
    <property type="project" value="InterPro"/>
</dbReference>
<dbReference type="SUPFAM" id="SSF46785">
    <property type="entry name" value="Winged helix' DNA-binding domain"/>
    <property type="match status" value="3"/>
</dbReference>
<dbReference type="CDD" id="cd04171">
    <property type="entry name" value="SelB"/>
    <property type="match status" value="1"/>
</dbReference>
<dbReference type="CDD" id="cd15491">
    <property type="entry name" value="selB_III"/>
    <property type="match status" value="1"/>
</dbReference>
<dbReference type="Pfam" id="PF00009">
    <property type="entry name" value="GTP_EFTU"/>
    <property type="match status" value="1"/>
</dbReference>
<sequence length="644" mass="68815">MLIGTAGHIDHGKTTLVHALTGIDTDRLPEEKRRGITIELGYAYLPLPGGDASPARVIGFVDVPGHEKFVPTMLAGASGIDFALLIVAADDGPMPQTREHLQILNLLGIRRGAVALTKADRASPERLADVSAQIHALLAGGCLAGAPIFPVSALTGAGVDALRSHLVEAARSLPARAAEGDFRLAVDRVFTLAGAGTIVAGTVHAGQVAVGDSLRLAPSGPAARVRSLHVQNRKADRGQAGQRCALNLAGLAVDDIRRGDWLTGQSTPLPAQRLDIALTLAADAPRALAHGAVVQIHHGTRQLGGRVALLDAALEKSGLAPGSHGLAQLVADAPLHACRGDLVVLRDAHGRNTLGGGRILDPFGPPRHRRHPDRLAVLAALAVADPTERLQALLTCSPLGVDLAQLAAAENRRPDALLALLPEAAARFNDKACWLIGLAALDALGRRVEERLARHHAEHPDELGLERDRLRRMIAPLLPAPAFAEWLEHWLAEGRLARSGAAWHLPGHRLELDPRDRRRADTLLPWLLDKPFDPPWVRDIALRLGEPEAATRELLKRLAASGEACQVVRDLFYAPAAVRQLGAIAAELMEADGCIRAAAFRDQTGLGRKRAIQVLEYFDRVGYTRKLGRGHDEQHRIRGDLAVN</sequence>
<evidence type="ECO:0000256" key="7">
    <source>
        <dbReference type="ARBA" id="ARBA00025526"/>
    </source>
</evidence>
<dbReference type="InterPro" id="IPR015191">
    <property type="entry name" value="SelB_WHD4"/>
</dbReference>
<dbReference type="Pfam" id="PF09106">
    <property type="entry name" value="WHD_2nd_SelB"/>
    <property type="match status" value="1"/>
</dbReference>
<dbReference type="EMBL" id="BJNV01000015">
    <property type="protein sequence ID" value="GEC95263.1"/>
    <property type="molecule type" value="Genomic_DNA"/>
</dbReference>
<dbReference type="GO" id="GO:0005525">
    <property type="term" value="F:GTP binding"/>
    <property type="evidence" value="ECO:0007669"/>
    <property type="project" value="UniProtKB-KW"/>
</dbReference>
<evidence type="ECO:0000256" key="6">
    <source>
        <dbReference type="ARBA" id="ARBA00023134"/>
    </source>
</evidence>
<protein>
    <recommendedName>
        <fullName evidence="2">Selenocysteine-specific elongation factor</fullName>
    </recommendedName>
    <alternativeName>
        <fullName evidence="8">SelB translation factor</fullName>
    </alternativeName>
</protein>
<dbReference type="Pfam" id="PF25461">
    <property type="entry name" value="Beta-barrel_SelB"/>
    <property type="match status" value="1"/>
</dbReference>
<keyword evidence="4" id="KW-0547">Nucleotide-binding</keyword>
<dbReference type="InterPro" id="IPR009000">
    <property type="entry name" value="Transl_B-barrel_sf"/>
</dbReference>
<dbReference type="GO" id="GO:0003723">
    <property type="term" value="F:RNA binding"/>
    <property type="evidence" value="ECO:0007669"/>
    <property type="project" value="InterPro"/>
</dbReference>
<accession>A0A4Y4CVI3</accession>
<dbReference type="PRINTS" id="PR00315">
    <property type="entry name" value="ELONGATNFCT"/>
</dbReference>
<evidence type="ECO:0000313" key="11">
    <source>
        <dbReference type="Proteomes" id="UP000318422"/>
    </source>
</evidence>
<dbReference type="InterPro" id="IPR027417">
    <property type="entry name" value="P-loop_NTPase"/>
</dbReference>
<dbReference type="InterPro" id="IPR015190">
    <property type="entry name" value="Elong_fac_SelB-wing-hlx_typ-2"/>
</dbReference>
<dbReference type="PROSITE" id="PS51722">
    <property type="entry name" value="G_TR_2"/>
    <property type="match status" value="1"/>
</dbReference>
<dbReference type="InterPro" id="IPR031157">
    <property type="entry name" value="G_TR_CS"/>
</dbReference>
<dbReference type="Gene3D" id="3.40.50.300">
    <property type="entry name" value="P-loop containing nucleotide triphosphate hydrolases"/>
    <property type="match status" value="1"/>
</dbReference>
<reference evidence="10 11" key="1">
    <citation type="submission" date="2019-06" db="EMBL/GenBank/DDBJ databases">
        <title>Whole genome shotgun sequence of Zoogloea ramigera NBRC 15342.</title>
        <authorList>
            <person name="Hosoyama A."/>
            <person name="Uohara A."/>
            <person name="Ohji S."/>
            <person name="Ichikawa N."/>
        </authorList>
    </citation>
    <scope>NUCLEOTIDE SEQUENCE [LARGE SCALE GENOMIC DNA]</scope>
    <source>
        <strain evidence="10 11">NBRC 15342</strain>
    </source>
</reference>
<evidence type="ECO:0000259" key="9">
    <source>
        <dbReference type="PROSITE" id="PS51722"/>
    </source>
</evidence>
<keyword evidence="3" id="KW-0963">Cytoplasm</keyword>
<evidence type="ECO:0000256" key="4">
    <source>
        <dbReference type="ARBA" id="ARBA00022741"/>
    </source>
</evidence>
<dbReference type="InterPro" id="IPR000795">
    <property type="entry name" value="T_Tr_GTP-bd_dom"/>
</dbReference>
<evidence type="ECO:0000256" key="8">
    <source>
        <dbReference type="ARBA" id="ARBA00031615"/>
    </source>
</evidence>